<reference evidence="1 2" key="1">
    <citation type="submission" date="2014-09" db="EMBL/GenBank/DDBJ databases">
        <title>Whole Genome Shotgun of Flavobacterium aquatile LMG 4008.</title>
        <authorList>
            <person name="Gale A.N."/>
            <person name="Pipes S.E."/>
            <person name="Newman J.D."/>
        </authorList>
    </citation>
    <scope>NUCLEOTIDE SEQUENCE [LARGE SCALE GENOMIC DNA]</scope>
    <source>
        <strain evidence="1 2">LMG 4008</strain>
    </source>
</reference>
<accession>A0A095SRV9</accession>
<keyword evidence="2" id="KW-1185">Reference proteome</keyword>
<dbReference type="OrthoDB" id="679921at2"/>
<dbReference type="Pfam" id="PF09626">
    <property type="entry name" value="DHC"/>
    <property type="match status" value="1"/>
</dbReference>
<dbReference type="eggNOG" id="COG2010">
    <property type="taxonomic scope" value="Bacteria"/>
</dbReference>
<dbReference type="InterPro" id="IPR036909">
    <property type="entry name" value="Cyt_c-like_dom_sf"/>
</dbReference>
<protein>
    <recommendedName>
        <fullName evidence="3">Cytochrome C</fullName>
    </recommendedName>
</protein>
<gene>
    <name evidence="1" type="ORF">LG45_14110</name>
</gene>
<name>A0A095SRV9_9FLAO</name>
<dbReference type="AlphaFoldDB" id="A0A095SRV9"/>
<dbReference type="SUPFAM" id="SSF46626">
    <property type="entry name" value="Cytochrome c"/>
    <property type="match status" value="1"/>
</dbReference>
<dbReference type="STRING" id="1453498.LG45_14110"/>
<dbReference type="GO" id="GO:0009055">
    <property type="term" value="F:electron transfer activity"/>
    <property type="evidence" value="ECO:0007669"/>
    <property type="project" value="InterPro"/>
</dbReference>
<organism evidence="1 2">
    <name type="scientific">Flavobacterium aquatile LMG 4008 = ATCC 11947</name>
    <dbReference type="NCBI Taxonomy" id="1453498"/>
    <lineage>
        <taxon>Bacteria</taxon>
        <taxon>Pseudomonadati</taxon>
        <taxon>Bacteroidota</taxon>
        <taxon>Flavobacteriia</taxon>
        <taxon>Flavobacteriales</taxon>
        <taxon>Flavobacteriaceae</taxon>
        <taxon>Flavobacterium</taxon>
    </lineage>
</organism>
<dbReference type="PROSITE" id="PS51257">
    <property type="entry name" value="PROKAR_LIPOPROTEIN"/>
    <property type="match status" value="1"/>
</dbReference>
<evidence type="ECO:0000313" key="1">
    <source>
        <dbReference type="EMBL" id="KGD67342.1"/>
    </source>
</evidence>
<evidence type="ECO:0008006" key="3">
    <source>
        <dbReference type="Google" id="ProtNLM"/>
    </source>
</evidence>
<dbReference type="GO" id="GO:0020037">
    <property type="term" value="F:heme binding"/>
    <property type="evidence" value="ECO:0007669"/>
    <property type="project" value="InterPro"/>
</dbReference>
<sequence length="116" mass="13290">MKVKVTLIAVLGIVLYSCSPKIVPQEQPEKVVAIEEVAVEVIKEEPPQEVASYLMLSPELAEGKDLYENNCAKCHELYNPKKFTAEQWTPILIDMQKNTDLTDEQRMKVYNYVTMK</sequence>
<dbReference type="EMBL" id="JRHH01000005">
    <property type="protein sequence ID" value="KGD67342.1"/>
    <property type="molecule type" value="Genomic_DNA"/>
</dbReference>
<comment type="caution">
    <text evidence="1">The sequence shown here is derived from an EMBL/GenBank/DDBJ whole genome shotgun (WGS) entry which is preliminary data.</text>
</comment>
<proteinExistence type="predicted"/>
<evidence type="ECO:0000313" key="2">
    <source>
        <dbReference type="Proteomes" id="UP000029554"/>
    </source>
</evidence>
<dbReference type="RefSeq" id="WP_035128097.1">
    <property type="nucleotide sequence ID" value="NZ_JRHH01000005.1"/>
</dbReference>
<dbReference type="Proteomes" id="UP000029554">
    <property type="component" value="Unassembled WGS sequence"/>
</dbReference>
<dbReference type="Gene3D" id="1.10.760.10">
    <property type="entry name" value="Cytochrome c-like domain"/>
    <property type="match status" value="1"/>
</dbReference>
<dbReference type="InterPro" id="IPR018588">
    <property type="entry name" value="Dihaem_cytochrome-c"/>
</dbReference>